<proteinExistence type="predicted"/>
<keyword evidence="2" id="KW-1185">Reference proteome</keyword>
<dbReference type="eggNOG" id="COG0457">
    <property type="taxonomic scope" value="Bacteria"/>
</dbReference>
<evidence type="ECO:0000313" key="1">
    <source>
        <dbReference type="EMBL" id="CAX59332.1"/>
    </source>
</evidence>
<reference evidence="1 2" key="1">
    <citation type="journal article" date="2010" name="BMC Genomics">
        <title>Genome comparison of the epiphytic bacteria Erwinia billingiae and E. tasmaniensis with the pear pathogen E. pyrifoliae.</title>
        <authorList>
            <person name="Kube M."/>
            <person name="Migdoll A.M."/>
            <person name="Gehring I."/>
            <person name="Heitmann K."/>
            <person name="Mayer Y."/>
            <person name="Kuhl H."/>
            <person name="Knaust F."/>
            <person name="Geider K."/>
            <person name="Reinhardt R."/>
        </authorList>
    </citation>
    <scope>NUCLEOTIDE SEQUENCE [LARGE SCALE GENOMIC DNA]</scope>
    <source>
        <strain evidence="1 2">Eb661</strain>
    </source>
</reference>
<name>D8MR75_ERWBE</name>
<gene>
    <name evidence="1" type="ordered locus">EbC_18010</name>
</gene>
<dbReference type="Gene3D" id="1.25.40.10">
    <property type="entry name" value="Tetratricopeptide repeat domain"/>
    <property type="match status" value="1"/>
</dbReference>
<protein>
    <submittedName>
        <fullName evidence="1">Conserved uncharacterized protein</fullName>
    </submittedName>
</protein>
<dbReference type="EMBL" id="FP236843">
    <property type="protein sequence ID" value="CAX59332.1"/>
    <property type="molecule type" value="Genomic_DNA"/>
</dbReference>
<dbReference type="InterPro" id="IPR011990">
    <property type="entry name" value="TPR-like_helical_dom_sf"/>
</dbReference>
<dbReference type="STRING" id="634500.EbC_18010"/>
<dbReference type="SUPFAM" id="SSF48452">
    <property type="entry name" value="TPR-like"/>
    <property type="match status" value="1"/>
</dbReference>
<sequence>MVQKCQLLAANFRQAMAGQDYPLARQCCEKVLMMMPGNMTVLSDLALTLMREGNYRKAYKTYQRIEASPQRAQASETWLDGLAEVCGWLGKKEELQHYGHRSLQAADETFRHGQRWPLQPVKPFNPQAREKNIIAFSLYGAQPRYCETLVKNIAAAADLYPHWTCRVYLDDSVPEHVWQRLRDAGAQLRDMSGDKDIFPTLWRFLVMDDPDVERYIVRDADSLVSEREAAAVEAWLASPYHFHHMRDYFTHTELLLAGMWGGVSGVFPPVEPLIHQFMASYQGTERFTDQQFLKAVLWPTARESILNHDDLFGFHHAQPWPAHAPIRWNTDAFHVGSNAGYSRAGGASTLADGAQQTVVLIVGAGRYEYQATVNQGEWSIALPFFLVQDYQQGRLRIETLSR</sequence>
<dbReference type="KEGG" id="ebi:EbC_18010"/>
<organism evidence="2">
    <name type="scientific">Erwinia billingiae (strain Eb661)</name>
    <dbReference type="NCBI Taxonomy" id="634500"/>
    <lineage>
        <taxon>Bacteria</taxon>
        <taxon>Pseudomonadati</taxon>
        <taxon>Pseudomonadota</taxon>
        <taxon>Gammaproteobacteria</taxon>
        <taxon>Enterobacterales</taxon>
        <taxon>Erwiniaceae</taxon>
        <taxon>Erwinia</taxon>
    </lineage>
</organism>
<dbReference type="GeneID" id="90511824"/>
<accession>D8MR75</accession>
<dbReference type="AlphaFoldDB" id="D8MR75"/>
<dbReference type="HOGENOM" id="CLU_051626_0_0_6"/>
<dbReference type="RefSeq" id="WP_013201824.1">
    <property type="nucleotide sequence ID" value="NC_014306.1"/>
</dbReference>
<dbReference type="Proteomes" id="UP000008793">
    <property type="component" value="Chromosome"/>
</dbReference>
<evidence type="ECO:0000313" key="2">
    <source>
        <dbReference type="Proteomes" id="UP000008793"/>
    </source>
</evidence>